<comment type="caution">
    <text evidence="1">The sequence shown here is derived from an EMBL/GenBank/DDBJ whole genome shotgun (WGS) entry which is preliminary data.</text>
</comment>
<proteinExistence type="predicted"/>
<reference evidence="1" key="1">
    <citation type="submission" date="2022-10" db="EMBL/GenBank/DDBJ databases">
        <title>Tapping the CABI collections for fungal endophytes: first genome assemblies for Collariella, Neodidymelliopsis, Ascochyta clinopodiicola, Didymella pomorum, Didymosphaeria variabile, Neocosmospora piperis and Neocucurbitaria cava.</title>
        <authorList>
            <person name="Hill R."/>
        </authorList>
    </citation>
    <scope>NUCLEOTIDE SEQUENCE</scope>
    <source>
        <strain evidence="1">IMI 360193</strain>
    </source>
</reference>
<dbReference type="OrthoDB" id="3799434at2759"/>
<protein>
    <submittedName>
        <fullName evidence="1">Uncharacterized protein</fullName>
    </submittedName>
</protein>
<dbReference type="AlphaFoldDB" id="A0A9W8X2M4"/>
<organism evidence="1 2">
    <name type="scientific">Didymella glomerata</name>
    <dbReference type="NCBI Taxonomy" id="749621"/>
    <lineage>
        <taxon>Eukaryota</taxon>
        <taxon>Fungi</taxon>
        <taxon>Dikarya</taxon>
        <taxon>Ascomycota</taxon>
        <taxon>Pezizomycotina</taxon>
        <taxon>Dothideomycetes</taxon>
        <taxon>Pleosporomycetidae</taxon>
        <taxon>Pleosporales</taxon>
        <taxon>Pleosporineae</taxon>
        <taxon>Didymellaceae</taxon>
        <taxon>Didymella</taxon>
    </lineage>
</organism>
<dbReference type="PANTHER" id="PTHR33112">
    <property type="entry name" value="DOMAIN PROTEIN, PUTATIVE-RELATED"/>
    <property type="match status" value="1"/>
</dbReference>
<dbReference type="EMBL" id="JAPEUV010000022">
    <property type="protein sequence ID" value="KAJ4339469.1"/>
    <property type="molecule type" value="Genomic_DNA"/>
</dbReference>
<name>A0A9W8X2M4_9PLEO</name>
<evidence type="ECO:0000313" key="2">
    <source>
        <dbReference type="Proteomes" id="UP001140562"/>
    </source>
</evidence>
<dbReference type="PANTHER" id="PTHR33112:SF10">
    <property type="entry name" value="TOL"/>
    <property type="match status" value="1"/>
</dbReference>
<gene>
    <name evidence="1" type="ORF">N0V87_003167</name>
</gene>
<sequence>MPQTLVDEANGLIAKRRNKAVDLESELWGQPVEKYTGMVSKDSQARLALIASYPEELANKYELSYAAGLWSGSLVADLLWYVDGTPTSRPSDYCAPSWSWVSVTGAVTCVPSSELIDTSYVTIKEIHTNLLNQDISTGAVVGGYVRLHGCLIEIPRPTFFNIRGHHVAGYFYPDDPNDITERRYFCLPVQRQLTPRGPWLCGLLLHKMEYHWGVEYRRVGLFRCIQGDSLHVLGQKVRGKADSTFYSYETYLETGIDGNPKPAEITII</sequence>
<keyword evidence="2" id="KW-1185">Reference proteome</keyword>
<dbReference type="Proteomes" id="UP001140562">
    <property type="component" value="Unassembled WGS sequence"/>
</dbReference>
<evidence type="ECO:0000313" key="1">
    <source>
        <dbReference type="EMBL" id="KAJ4339469.1"/>
    </source>
</evidence>
<accession>A0A9W8X2M4</accession>